<proteinExistence type="predicted"/>
<organism evidence="2 3">
    <name type="scientific">Nocardioides ginsengisegetis</name>
    <dbReference type="NCBI Taxonomy" id="661491"/>
    <lineage>
        <taxon>Bacteria</taxon>
        <taxon>Bacillati</taxon>
        <taxon>Actinomycetota</taxon>
        <taxon>Actinomycetes</taxon>
        <taxon>Propionibacteriales</taxon>
        <taxon>Nocardioidaceae</taxon>
        <taxon>Nocardioides</taxon>
    </lineage>
</organism>
<name>A0A7W3IWN8_9ACTN</name>
<evidence type="ECO:0000313" key="2">
    <source>
        <dbReference type="EMBL" id="MBA8802006.1"/>
    </source>
</evidence>
<dbReference type="RefSeq" id="WP_182536204.1">
    <property type="nucleotide sequence ID" value="NZ_JACGXA010000001.1"/>
</dbReference>
<protein>
    <submittedName>
        <fullName evidence="2">Uncharacterized protein (DUF2236 family)</fullName>
    </submittedName>
</protein>
<sequence length="290" mass="31605">MRTARERLGHALFLRVAGPDGAVHRERIHGRPGPRWFEPGSPITRVHGDASMFVGGIRAILLQTLHPAAMQAVSDHSGYRGDMWGRLARTSRFLAVTTFGTADDAERAVAAVRAIHERVTGTMPDGTPYAASDPHLLAWVHAAEVESFLLAHQVYGRHPLDQAERDTYVAQAAEVARRLGVVDPPTTEAELAAVMAAFRPELRGTPAAREAVAHVVLKPPLPLAARAPYAVLVAAAIGLMPRWSRRPLRLPWLPVSERTVVRALGTAATSTIRWAMSPAREDVRALQQTR</sequence>
<reference evidence="2 3" key="1">
    <citation type="submission" date="2020-07" db="EMBL/GenBank/DDBJ databases">
        <title>Sequencing the genomes of 1000 actinobacteria strains.</title>
        <authorList>
            <person name="Klenk H.-P."/>
        </authorList>
    </citation>
    <scope>NUCLEOTIDE SEQUENCE [LARGE SCALE GENOMIC DNA]</scope>
    <source>
        <strain evidence="2 3">DSM 21349</strain>
    </source>
</reference>
<dbReference type="InterPro" id="IPR018713">
    <property type="entry name" value="MPAB/Lcp_cat_dom"/>
</dbReference>
<evidence type="ECO:0000259" key="1">
    <source>
        <dbReference type="Pfam" id="PF09995"/>
    </source>
</evidence>
<dbReference type="Pfam" id="PF09995">
    <property type="entry name" value="MPAB_Lcp_cat"/>
    <property type="match status" value="1"/>
</dbReference>
<accession>A0A7W3IWN8</accession>
<dbReference type="PANTHER" id="PTHR36151">
    <property type="entry name" value="BLR2777 PROTEIN"/>
    <property type="match status" value="1"/>
</dbReference>
<keyword evidence="3" id="KW-1185">Reference proteome</keyword>
<dbReference type="Proteomes" id="UP000580910">
    <property type="component" value="Unassembled WGS sequence"/>
</dbReference>
<evidence type="ECO:0000313" key="3">
    <source>
        <dbReference type="Proteomes" id="UP000580910"/>
    </source>
</evidence>
<gene>
    <name evidence="2" type="ORF">FB382_000297</name>
</gene>
<dbReference type="AlphaFoldDB" id="A0A7W3IWN8"/>
<comment type="caution">
    <text evidence="2">The sequence shown here is derived from an EMBL/GenBank/DDBJ whole genome shotgun (WGS) entry which is preliminary data.</text>
</comment>
<dbReference type="EMBL" id="JACGXA010000001">
    <property type="protein sequence ID" value="MBA8802006.1"/>
    <property type="molecule type" value="Genomic_DNA"/>
</dbReference>
<dbReference type="GO" id="GO:0016491">
    <property type="term" value="F:oxidoreductase activity"/>
    <property type="evidence" value="ECO:0007669"/>
    <property type="project" value="InterPro"/>
</dbReference>
<dbReference type="PANTHER" id="PTHR36151:SF3">
    <property type="entry name" value="ER-BOUND OXYGENASE MPAB_MPAB'_RUBBER OXYGENASE CATALYTIC DOMAIN-CONTAINING PROTEIN"/>
    <property type="match status" value="1"/>
</dbReference>
<feature type="domain" description="ER-bound oxygenase mpaB/mpaB'/Rubber oxygenase catalytic" evidence="1">
    <location>
        <begin position="45"/>
        <end position="267"/>
    </location>
</feature>